<name>A0A7J7HBX2_CAMSI</name>
<comment type="caution">
    <text evidence="1">The sequence shown here is derived from an EMBL/GenBank/DDBJ whole genome shotgun (WGS) entry which is preliminary data.</text>
</comment>
<sequence>MKTKIKKWNTSKLPAATDRPFKKVVFMSVLLHLQQHKHVQTESCNSQIAPISISTPKANTKMTRNRATSTFPISEALQTPITCNP</sequence>
<proteinExistence type="predicted"/>
<accession>A0A7J7HBX2</accession>
<keyword evidence="2" id="KW-1185">Reference proteome</keyword>
<protein>
    <submittedName>
        <fullName evidence="1">Uncharacterized protein</fullName>
    </submittedName>
</protein>
<evidence type="ECO:0000313" key="1">
    <source>
        <dbReference type="EMBL" id="KAF5950229.1"/>
    </source>
</evidence>
<dbReference type="AlphaFoldDB" id="A0A7J7HBX2"/>
<reference evidence="1 2" key="2">
    <citation type="submission" date="2020-07" db="EMBL/GenBank/DDBJ databases">
        <title>Genome assembly of wild tea tree DASZ reveals pedigree and selection history of tea varieties.</title>
        <authorList>
            <person name="Zhang W."/>
        </authorList>
    </citation>
    <scope>NUCLEOTIDE SEQUENCE [LARGE SCALE GENOMIC DNA]</scope>
    <source>
        <strain evidence="2">cv. G240</strain>
        <tissue evidence="1">Leaf</tissue>
    </source>
</reference>
<organism evidence="1 2">
    <name type="scientific">Camellia sinensis</name>
    <name type="common">Tea plant</name>
    <name type="synonym">Thea sinensis</name>
    <dbReference type="NCBI Taxonomy" id="4442"/>
    <lineage>
        <taxon>Eukaryota</taxon>
        <taxon>Viridiplantae</taxon>
        <taxon>Streptophyta</taxon>
        <taxon>Embryophyta</taxon>
        <taxon>Tracheophyta</taxon>
        <taxon>Spermatophyta</taxon>
        <taxon>Magnoliopsida</taxon>
        <taxon>eudicotyledons</taxon>
        <taxon>Gunneridae</taxon>
        <taxon>Pentapetalae</taxon>
        <taxon>asterids</taxon>
        <taxon>Ericales</taxon>
        <taxon>Theaceae</taxon>
        <taxon>Camellia</taxon>
    </lineage>
</organism>
<dbReference type="EMBL" id="JACBKZ010000005">
    <property type="protein sequence ID" value="KAF5950229.1"/>
    <property type="molecule type" value="Genomic_DNA"/>
</dbReference>
<reference evidence="2" key="1">
    <citation type="journal article" date="2020" name="Nat. Commun.">
        <title>Genome assembly of wild tea tree DASZ reveals pedigree and selection history of tea varieties.</title>
        <authorList>
            <person name="Zhang W."/>
            <person name="Zhang Y."/>
            <person name="Qiu H."/>
            <person name="Guo Y."/>
            <person name="Wan H."/>
            <person name="Zhang X."/>
            <person name="Scossa F."/>
            <person name="Alseekh S."/>
            <person name="Zhang Q."/>
            <person name="Wang P."/>
            <person name="Xu L."/>
            <person name="Schmidt M.H."/>
            <person name="Jia X."/>
            <person name="Li D."/>
            <person name="Zhu A."/>
            <person name="Guo F."/>
            <person name="Chen W."/>
            <person name="Ni D."/>
            <person name="Usadel B."/>
            <person name="Fernie A.R."/>
            <person name="Wen W."/>
        </authorList>
    </citation>
    <scope>NUCLEOTIDE SEQUENCE [LARGE SCALE GENOMIC DNA]</scope>
    <source>
        <strain evidence="2">cv. G240</strain>
    </source>
</reference>
<dbReference type="Proteomes" id="UP000593564">
    <property type="component" value="Unassembled WGS sequence"/>
</dbReference>
<gene>
    <name evidence="1" type="ORF">HYC85_012222</name>
</gene>
<evidence type="ECO:0000313" key="2">
    <source>
        <dbReference type="Proteomes" id="UP000593564"/>
    </source>
</evidence>